<gene>
    <name evidence="3" type="ORF">Poly41_62040</name>
</gene>
<dbReference type="Proteomes" id="UP000319143">
    <property type="component" value="Unassembled WGS sequence"/>
</dbReference>
<name>A0A5C6D5M1_9BACT</name>
<evidence type="ECO:0000313" key="3">
    <source>
        <dbReference type="EMBL" id="TWU31335.1"/>
    </source>
</evidence>
<evidence type="ECO:0000256" key="1">
    <source>
        <dbReference type="SAM" id="MobiDB-lite"/>
    </source>
</evidence>
<evidence type="ECO:0000256" key="2">
    <source>
        <dbReference type="SAM" id="SignalP"/>
    </source>
</evidence>
<protein>
    <submittedName>
        <fullName evidence="3">Uncharacterized protein</fullName>
    </submittedName>
</protein>
<dbReference type="AlphaFoldDB" id="A0A5C6D5M1"/>
<dbReference type="OrthoDB" id="227157at2"/>
<feature type="region of interest" description="Disordered" evidence="1">
    <location>
        <begin position="118"/>
        <end position="144"/>
    </location>
</feature>
<feature type="chain" id="PRO_5023099852" evidence="2">
    <location>
        <begin position="19"/>
        <end position="144"/>
    </location>
</feature>
<accession>A0A5C6D5M1</accession>
<evidence type="ECO:0000313" key="4">
    <source>
        <dbReference type="Proteomes" id="UP000319143"/>
    </source>
</evidence>
<comment type="caution">
    <text evidence="3">The sequence shown here is derived from an EMBL/GenBank/DDBJ whole genome shotgun (WGS) entry which is preliminary data.</text>
</comment>
<dbReference type="RefSeq" id="WP_146530928.1">
    <property type="nucleotide sequence ID" value="NZ_SJPV01000017.1"/>
</dbReference>
<sequence precursor="true">MRLTLLTTLLCCLPVAMGTAGSSHRTFYVDSEKGLDRHSNTADTSGFEVKHNLFYQWTDWGSRYTGGWKTLPEMHHNLWYSDSGIMAWVFQKKLTSFEEYQNATGLDSDSVFADPKIIAPEQGDYRPAPDSPAGTLRAGRDVKL</sequence>
<feature type="signal peptide" evidence="2">
    <location>
        <begin position="1"/>
        <end position="18"/>
    </location>
</feature>
<organism evidence="3 4">
    <name type="scientific">Novipirellula artificiosorum</name>
    <dbReference type="NCBI Taxonomy" id="2528016"/>
    <lineage>
        <taxon>Bacteria</taxon>
        <taxon>Pseudomonadati</taxon>
        <taxon>Planctomycetota</taxon>
        <taxon>Planctomycetia</taxon>
        <taxon>Pirellulales</taxon>
        <taxon>Pirellulaceae</taxon>
        <taxon>Novipirellula</taxon>
    </lineage>
</organism>
<dbReference type="EMBL" id="SJPV01000017">
    <property type="protein sequence ID" value="TWU31335.1"/>
    <property type="molecule type" value="Genomic_DNA"/>
</dbReference>
<keyword evidence="2" id="KW-0732">Signal</keyword>
<proteinExistence type="predicted"/>
<keyword evidence="4" id="KW-1185">Reference proteome</keyword>
<reference evidence="3 4" key="1">
    <citation type="submission" date="2019-02" db="EMBL/GenBank/DDBJ databases">
        <title>Deep-cultivation of Planctomycetes and their phenomic and genomic characterization uncovers novel biology.</title>
        <authorList>
            <person name="Wiegand S."/>
            <person name="Jogler M."/>
            <person name="Boedeker C."/>
            <person name="Pinto D."/>
            <person name="Vollmers J."/>
            <person name="Rivas-Marin E."/>
            <person name="Kohn T."/>
            <person name="Peeters S.H."/>
            <person name="Heuer A."/>
            <person name="Rast P."/>
            <person name="Oberbeckmann S."/>
            <person name="Bunk B."/>
            <person name="Jeske O."/>
            <person name="Meyerdierks A."/>
            <person name="Storesund J.E."/>
            <person name="Kallscheuer N."/>
            <person name="Luecker S."/>
            <person name="Lage O.M."/>
            <person name="Pohl T."/>
            <person name="Merkel B.J."/>
            <person name="Hornburger P."/>
            <person name="Mueller R.-W."/>
            <person name="Bruemmer F."/>
            <person name="Labrenz M."/>
            <person name="Spormann A.M."/>
            <person name="Op Den Camp H."/>
            <person name="Overmann J."/>
            <person name="Amann R."/>
            <person name="Jetten M.S.M."/>
            <person name="Mascher T."/>
            <person name="Medema M.H."/>
            <person name="Devos D.P."/>
            <person name="Kaster A.-K."/>
            <person name="Ovreas L."/>
            <person name="Rohde M."/>
            <person name="Galperin M.Y."/>
            <person name="Jogler C."/>
        </authorList>
    </citation>
    <scope>NUCLEOTIDE SEQUENCE [LARGE SCALE GENOMIC DNA]</scope>
    <source>
        <strain evidence="3 4">Poly41</strain>
    </source>
</reference>